<name>A0AAQ3KTS9_9LILI</name>
<dbReference type="GO" id="GO:0005634">
    <property type="term" value="C:nucleus"/>
    <property type="evidence" value="ECO:0007669"/>
    <property type="project" value="UniProtKB-SubCell"/>
</dbReference>
<dbReference type="AlphaFoldDB" id="A0AAQ3KTS9"/>
<keyword evidence="3" id="KW-0805">Transcription regulation</keyword>
<dbReference type="Gene3D" id="4.10.280.10">
    <property type="entry name" value="Helix-loop-helix DNA-binding domain"/>
    <property type="match status" value="1"/>
</dbReference>
<protein>
    <submittedName>
        <fullName evidence="9">Transcription factor bHLH130</fullName>
    </submittedName>
</protein>
<dbReference type="Pfam" id="PF00010">
    <property type="entry name" value="HLH"/>
    <property type="match status" value="1"/>
</dbReference>
<dbReference type="InterPro" id="IPR045843">
    <property type="entry name" value="IND-like"/>
</dbReference>
<feature type="compositionally biased region" description="Basic and acidic residues" evidence="7">
    <location>
        <begin position="28"/>
        <end position="37"/>
    </location>
</feature>
<gene>
    <name evidence="9" type="ORF">Cni_G20820</name>
</gene>
<dbReference type="GO" id="GO:0000981">
    <property type="term" value="F:DNA-binding transcription factor activity, RNA polymerase II-specific"/>
    <property type="evidence" value="ECO:0007669"/>
    <property type="project" value="TreeGrafter"/>
</dbReference>
<dbReference type="InterPro" id="IPR011598">
    <property type="entry name" value="bHLH_dom"/>
</dbReference>
<keyword evidence="6" id="KW-0539">Nucleus</keyword>
<keyword evidence="5" id="KW-0804">Transcription</keyword>
<evidence type="ECO:0000259" key="8">
    <source>
        <dbReference type="PROSITE" id="PS50888"/>
    </source>
</evidence>
<feature type="region of interest" description="Disordered" evidence="7">
    <location>
        <begin position="76"/>
        <end position="110"/>
    </location>
</feature>
<evidence type="ECO:0000256" key="5">
    <source>
        <dbReference type="ARBA" id="ARBA00023163"/>
    </source>
</evidence>
<comment type="subcellular location">
    <subcellularLocation>
        <location evidence="1">Nucleus</location>
    </subcellularLocation>
</comment>
<evidence type="ECO:0000256" key="2">
    <source>
        <dbReference type="ARBA" id="ARBA00005510"/>
    </source>
</evidence>
<dbReference type="EMBL" id="CP136895">
    <property type="protein sequence ID" value="WOL12056.1"/>
    <property type="molecule type" value="Genomic_DNA"/>
</dbReference>
<feature type="domain" description="BHLH" evidence="8">
    <location>
        <begin position="329"/>
        <end position="379"/>
    </location>
</feature>
<evidence type="ECO:0000313" key="9">
    <source>
        <dbReference type="EMBL" id="WOL12056.1"/>
    </source>
</evidence>
<dbReference type="Proteomes" id="UP001327560">
    <property type="component" value="Chromosome 6"/>
</dbReference>
<dbReference type="SMART" id="SM00353">
    <property type="entry name" value="HLH"/>
    <property type="match status" value="1"/>
</dbReference>
<evidence type="ECO:0000256" key="6">
    <source>
        <dbReference type="ARBA" id="ARBA00023242"/>
    </source>
</evidence>
<evidence type="ECO:0000256" key="1">
    <source>
        <dbReference type="ARBA" id="ARBA00004123"/>
    </source>
</evidence>
<dbReference type="GO" id="GO:0000978">
    <property type="term" value="F:RNA polymerase II cis-regulatory region sequence-specific DNA binding"/>
    <property type="evidence" value="ECO:0007669"/>
    <property type="project" value="TreeGrafter"/>
</dbReference>
<dbReference type="FunFam" id="4.10.280.10:FF:000021">
    <property type="entry name" value="Transcription factor bHLH130 family"/>
    <property type="match status" value="1"/>
</dbReference>
<evidence type="ECO:0000256" key="4">
    <source>
        <dbReference type="ARBA" id="ARBA00023125"/>
    </source>
</evidence>
<keyword evidence="4" id="KW-0238">DNA-binding</keyword>
<proteinExistence type="inferred from homology"/>
<keyword evidence="10" id="KW-1185">Reference proteome</keyword>
<feature type="compositionally biased region" description="Polar residues" evidence="7">
    <location>
        <begin position="43"/>
        <end position="52"/>
    </location>
</feature>
<reference evidence="9 10" key="1">
    <citation type="submission" date="2023-10" db="EMBL/GenBank/DDBJ databases">
        <title>Chromosome-scale genome assembly provides insights into flower coloration mechanisms of Canna indica.</title>
        <authorList>
            <person name="Li C."/>
        </authorList>
    </citation>
    <scope>NUCLEOTIDE SEQUENCE [LARGE SCALE GENOMIC DNA]</scope>
    <source>
        <tissue evidence="9">Flower</tissue>
    </source>
</reference>
<dbReference type="PANTHER" id="PTHR16223:SF125">
    <property type="entry name" value="OS08G0506700 PROTEIN"/>
    <property type="match status" value="1"/>
</dbReference>
<dbReference type="InterPro" id="IPR036638">
    <property type="entry name" value="HLH_DNA-bd_sf"/>
</dbReference>
<dbReference type="PANTHER" id="PTHR16223">
    <property type="entry name" value="TRANSCRIPTION FACTOR BHLH83-RELATED"/>
    <property type="match status" value="1"/>
</dbReference>
<dbReference type="PROSITE" id="PS50888">
    <property type="entry name" value="BHLH"/>
    <property type="match status" value="1"/>
</dbReference>
<dbReference type="SUPFAM" id="SSF47459">
    <property type="entry name" value="HLH, helix-loop-helix DNA-binding domain"/>
    <property type="match status" value="1"/>
</dbReference>
<feature type="region of interest" description="Disordered" evidence="7">
    <location>
        <begin position="1"/>
        <end position="52"/>
    </location>
</feature>
<accession>A0AAQ3KTS9</accession>
<sequence length="406" mass="44644">MYGSPPPAATSKGPSFPHTSTAPSGGHCQEESESEHLCRRHQQQQMSSSLLRFQSAPSSLLGELCEAENRFARFLAPDPWDKPSGGSTTADYQRSPQFQPPPPLSSADKVAFSSAPPMMYHQLQMPNQILAESSIPAAGSIQQIEMGGGRSSSSLTRQNSSPAGFFSHLNADNGYGMIPRMTGFRNGDLIPPMRDAANRLHGQTSFSSRQSSIMSQISEMGSEEEMGRSAPDETSDQCFIQGAPVTSWEETSLLSGNKFSGLKRGREEEKIIAGLNLSESQNGEVRRGHASNLTHQFSLPKTSSEMSAIENFYQFQDAVPCRIRAKRGCATHPRSIAERVRRTKISERMRKLQDLVPNMDKQTNTADMLDLAVDYIKDLQRQVKILTESQANCTCSSSKQKPYITT</sequence>
<organism evidence="9 10">
    <name type="scientific">Canna indica</name>
    <name type="common">Indian-shot</name>
    <dbReference type="NCBI Taxonomy" id="4628"/>
    <lineage>
        <taxon>Eukaryota</taxon>
        <taxon>Viridiplantae</taxon>
        <taxon>Streptophyta</taxon>
        <taxon>Embryophyta</taxon>
        <taxon>Tracheophyta</taxon>
        <taxon>Spermatophyta</taxon>
        <taxon>Magnoliopsida</taxon>
        <taxon>Liliopsida</taxon>
        <taxon>Zingiberales</taxon>
        <taxon>Cannaceae</taxon>
        <taxon>Canna</taxon>
    </lineage>
</organism>
<comment type="similarity">
    <text evidence="2">Belongs to the bHLH protein family.</text>
</comment>
<evidence type="ECO:0000256" key="7">
    <source>
        <dbReference type="SAM" id="MobiDB-lite"/>
    </source>
</evidence>
<dbReference type="GO" id="GO:0046983">
    <property type="term" value="F:protein dimerization activity"/>
    <property type="evidence" value="ECO:0007669"/>
    <property type="project" value="InterPro"/>
</dbReference>
<evidence type="ECO:0000313" key="10">
    <source>
        <dbReference type="Proteomes" id="UP001327560"/>
    </source>
</evidence>
<evidence type="ECO:0000256" key="3">
    <source>
        <dbReference type="ARBA" id="ARBA00023015"/>
    </source>
</evidence>